<proteinExistence type="predicted"/>
<evidence type="ECO:0000313" key="2">
    <source>
        <dbReference type="Proteomes" id="UP001596233"/>
    </source>
</evidence>
<accession>A0ABW1VC55</accession>
<sequence>MRGYPFISTLLLLSIIVTSWPEFWMTTVQAAPAGTLIEYEFAGDKQKDHEYGGRLFSKDIKKNTNRVTVTAGSGQIIKSLKIYDRNGTFIRNVKGFTPRKSYTFVETFSGTKMKVESLGNTHAGSIYYWDRSGGSDVWRATSSDFIAYSNVADNGNGITCLPNSQVPKDKWNRRAYPGCTDTGNLSAPIKIKNFVIPEGEFLANAYQLPMRVVSDRAGELVAKAEVDMKTEIPVAVHGTSCKSDTSTEYTKIGAVNSLNGIITLKYK</sequence>
<dbReference type="RefSeq" id="WP_379238584.1">
    <property type="nucleotide sequence ID" value="NZ_JBHSTE010000023.1"/>
</dbReference>
<dbReference type="Proteomes" id="UP001596233">
    <property type="component" value="Unassembled WGS sequence"/>
</dbReference>
<keyword evidence="2" id="KW-1185">Reference proteome</keyword>
<organism evidence="1 2">
    <name type="scientific">Paenibacillus septentrionalis</name>
    <dbReference type="NCBI Taxonomy" id="429342"/>
    <lineage>
        <taxon>Bacteria</taxon>
        <taxon>Bacillati</taxon>
        <taxon>Bacillota</taxon>
        <taxon>Bacilli</taxon>
        <taxon>Bacillales</taxon>
        <taxon>Paenibacillaceae</taxon>
        <taxon>Paenibacillus</taxon>
    </lineage>
</organism>
<dbReference type="EMBL" id="JBHSTE010000023">
    <property type="protein sequence ID" value="MFC6335243.1"/>
    <property type="molecule type" value="Genomic_DNA"/>
</dbReference>
<comment type="caution">
    <text evidence="1">The sequence shown here is derived from an EMBL/GenBank/DDBJ whole genome shotgun (WGS) entry which is preliminary data.</text>
</comment>
<evidence type="ECO:0008006" key="3">
    <source>
        <dbReference type="Google" id="ProtNLM"/>
    </source>
</evidence>
<gene>
    <name evidence="1" type="ORF">ACFP56_21695</name>
</gene>
<evidence type="ECO:0000313" key="1">
    <source>
        <dbReference type="EMBL" id="MFC6335243.1"/>
    </source>
</evidence>
<feature type="non-terminal residue" evidence="1">
    <location>
        <position position="267"/>
    </location>
</feature>
<reference evidence="2" key="1">
    <citation type="journal article" date="2019" name="Int. J. Syst. Evol. Microbiol.">
        <title>The Global Catalogue of Microorganisms (GCM) 10K type strain sequencing project: providing services to taxonomists for standard genome sequencing and annotation.</title>
        <authorList>
            <consortium name="The Broad Institute Genomics Platform"/>
            <consortium name="The Broad Institute Genome Sequencing Center for Infectious Disease"/>
            <person name="Wu L."/>
            <person name="Ma J."/>
        </authorList>
    </citation>
    <scope>NUCLEOTIDE SEQUENCE [LARGE SCALE GENOMIC DNA]</scope>
    <source>
        <strain evidence="2">PCU 280</strain>
    </source>
</reference>
<name>A0ABW1VC55_9BACL</name>
<protein>
    <recommendedName>
        <fullName evidence="3">DUF4595 domain-containing protein</fullName>
    </recommendedName>
</protein>